<evidence type="ECO:0000313" key="3">
    <source>
        <dbReference type="Proteomes" id="UP001500037"/>
    </source>
</evidence>
<dbReference type="EMBL" id="BAAALF010000004">
    <property type="protein sequence ID" value="GAA1217678.1"/>
    <property type="molecule type" value="Genomic_DNA"/>
</dbReference>
<name>A0ABN1VR62_9ACTN</name>
<dbReference type="RefSeq" id="WP_344438372.1">
    <property type="nucleotide sequence ID" value="NZ_BAAALF010000004.1"/>
</dbReference>
<sequence length="116" mass="12823">MKLRSAAAAVTTAALALVLSLPGSASAATGNFHYTYTDRHGEERHATLHDPQAERCINLHHVNSDEHPPAYAPHNETDSWVTVYVGTDCQGAHWRLKPHGKRATDQLKLRSVRFDT</sequence>
<gene>
    <name evidence="2" type="ORF">GCM10009665_04470</name>
</gene>
<proteinExistence type="predicted"/>
<feature type="chain" id="PRO_5046885536" evidence="1">
    <location>
        <begin position="28"/>
        <end position="116"/>
    </location>
</feature>
<reference evidence="2 3" key="1">
    <citation type="journal article" date="2019" name="Int. J. Syst. Evol. Microbiol.">
        <title>The Global Catalogue of Microorganisms (GCM) 10K type strain sequencing project: providing services to taxonomists for standard genome sequencing and annotation.</title>
        <authorList>
            <consortium name="The Broad Institute Genomics Platform"/>
            <consortium name="The Broad Institute Genome Sequencing Center for Infectious Disease"/>
            <person name="Wu L."/>
            <person name="Ma J."/>
        </authorList>
    </citation>
    <scope>NUCLEOTIDE SEQUENCE [LARGE SCALE GENOMIC DNA]</scope>
    <source>
        <strain evidence="2 3">JCM 13004</strain>
    </source>
</reference>
<dbReference type="Proteomes" id="UP001500037">
    <property type="component" value="Unassembled WGS sequence"/>
</dbReference>
<protein>
    <submittedName>
        <fullName evidence="2">Uncharacterized protein</fullName>
    </submittedName>
</protein>
<keyword evidence="1" id="KW-0732">Signal</keyword>
<keyword evidence="3" id="KW-1185">Reference proteome</keyword>
<comment type="caution">
    <text evidence="2">The sequence shown here is derived from an EMBL/GenBank/DDBJ whole genome shotgun (WGS) entry which is preliminary data.</text>
</comment>
<evidence type="ECO:0000256" key="1">
    <source>
        <dbReference type="SAM" id="SignalP"/>
    </source>
</evidence>
<organism evidence="2 3">
    <name type="scientific">Kitasatospora nipponensis</name>
    <dbReference type="NCBI Taxonomy" id="258049"/>
    <lineage>
        <taxon>Bacteria</taxon>
        <taxon>Bacillati</taxon>
        <taxon>Actinomycetota</taxon>
        <taxon>Actinomycetes</taxon>
        <taxon>Kitasatosporales</taxon>
        <taxon>Streptomycetaceae</taxon>
        <taxon>Kitasatospora</taxon>
    </lineage>
</organism>
<feature type="signal peptide" evidence="1">
    <location>
        <begin position="1"/>
        <end position="27"/>
    </location>
</feature>
<accession>A0ABN1VR62</accession>
<evidence type="ECO:0000313" key="2">
    <source>
        <dbReference type="EMBL" id="GAA1217678.1"/>
    </source>
</evidence>